<dbReference type="Pfam" id="PF00176">
    <property type="entry name" value="SNF2-rel_dom"/>
    <property type="match status" value="1"/>
</dbReference>
<dbReference type="PANTHER" id="PTHR45766">
    <property type="entry name" value="DNA ANNEALING HELICASE AND ENDONUCLEASE ZRANB3 FAMILY MEMBER"/>
    <property type="match status" value="1"/>
</dbReference>
<dbReference type="PANTHER" id="PTHR45766:SF6">
    <property type="entry name" value="SWI_SNF-RELATED MATRIX-ASSOCIATED ACTIN-DEPENDENT REGULATOR OF CHROMATIN SUBFAMILY A-LIKE PROTEIN 1"/>
    <property type="match status" value="1"/>
</dbReference>
<keyword evidence="2" id="KW-0378">Hydrolase</keyword>
<dbReference type="InterPro" id="IPR049730">
    <property type="entry name" value="SNF2/RAD54-like_C"/>
</dbReference>
<dbReference type="OrthoDB" id="9814088at2"/>
<feature type="domain" description="Helicase C-terminal" evidence="6">
    <location>
        <begin position="440"/>
        <end position="607"/>
    </location>
</feature>
<evidence type="ECO:0000256" key="4">
    <source>
        <dbReference type="ARBA" id="ARBA00022840"/>
    </source>
</evidence>
<name>A0A1L2ZNV0_9MICC</name>
<dbReference type="PROSITE" id="PS51194">
    <property type="entry name" value="HELICASE_CTER"/>
    <property type="match status" value="1"/>
</dbReference>
<evidence type="ECO:0000259" key="6">
    <source>
        <dbReference type="PROSITE" id="PS51194"/>
    </source>
</evidence>
<dbReference type="InterPro" id="IPR038718">
    <property type="entry name" value="SNF2-like_sf"/>
</dbReference>
<sequence length="964" mass="106989">MTTVADGSRTQLNVGPGSVVRVRDEDWLVTSTSATGSGTLIKVQGLSELVRDTEAAFYSDLDEIHVVDPRNAKIVADDSPNYRKSRLFLETTLRKTPVPAAQNSLTVSTRMLSKQLEYQRIAVAKALDPKNIRPRILIADAVGLGKTLEIGMILSELVARGRGDNILIVTPRHVLEQMQHEMWSRFALPFVRLDSVGIQRVRQTIPASRNPFTYFKRAIISIDTLKTPRYREHLKKRRWDAVVIDESHNLTNAGTLNNELARILAPRTDALILASATPHNGKKESFAELVRLLDPTAVRPDGSIDEDAVQQLIVRRHRYSPEVAAEVGADWAERPHPTNKLVPASDAENKVASELSRTWIHPLGGSPAGHALFGWTLAKAFLSSPAALIETITERLRKLGRSNGRPGATQETNPLAAKEADALEKLLALAEEANTANSAKFSALVEHLKQAGVGKNQPMRAVVFAERVATLKYLESHLPKQLGLKPENIGLLHGGLTDVEQQEIVEQFKRGSSPLRVLVTGDVASEGVNLHAECHHLVHFDIPWSLIRIEQRNGRIDRYGQHYPPQIATLILDPEDENFSGDIRVLTRLIEKEHEAHKVFSDVATLMGKNSVEAEEKAIRDALASGTDVETVIPDPVDAELDELERLLSGVADFPYDDTAQLPAQLPGFGGVEKVAVDQRIDLYPTELEFMQEALEEAFGDPFQKVKWKYDAKYGIASLEPTADLKKRLRFLPQDYLKERGVTERLLLATTVTSGQQALDVARKSEETNWPSAHYLGPLHPVLDWASDRALASISRNEVLAIRGDVDEPTYLMLGTISNRRGQLLNRTFIKVEYGFPGGLPSLSEFLKDVGLIGKPSNAGPVDVSAVQAEFVKAVDIAESYLQQQRSLLVDASEQRLAAWLDRAERWSAESSALVQRAEVRERQDRVKAEQELAEDMRPEQLLVRPLLVILPRNTPAYSEKKEA</sequence>
<dbReference type="Pfam" id="PF00271">
    <property type="entry name" value="Helicase_C"/>
    <property type="match status" value="1"/>
</dbReference>
<keyword evidence="3 7" id="KW-0347">Helicase</keyword>
<dbReference type="SMART" id="SM00487">
    <property type="entry name" value="DEXDc"/>
    <property type="match status" value="1"/>
</dbReference>
<dbReference type="InterPro" id="IPR001650">
    <property type="entry name" value="Helicase_C-like"/>
</dbReference>
<protein>
    <submittedName>
        <fullName evidence="7">Helicase</fullName>
    </submittedName>
</protein>
<dbReference type="CDD" id="cd18793">
    <property type="entry name" value="SF2_C_SNF"/>
    <property type="match status" value="1"/>
</dbReference>
<dbReference type="KEGG" id="nae:BHE16_07205"/>
<dbReference type="AlphaFoldDB" id="A0A1L2ZNV0"/>
<keyword evidence="4" id="KW-0067">ATP-binding</keyword>
<organism evidence="7 8">
    <name type="scientific">Neomicrococcus aestuarii</name>
    <dbReference type="NCBI Taxonomy" id="556325"/>
    <lineage>
        <taxon>Bacteria</taxon>
        <taxon>Bacillati</taxon>
        <taxon>Actinomycetota</taxon>
        <taxon>Actinomycetes</taxon>
        <taxon>Micrococcales</taxon>
        <taxon>Micrococcaceae</taxon>
        <taxon>Neomicrococcus</taxon>
    </lineage>
</organism>
<dbReference type="CDD" id="cd18011">
    <property type="entry name" value="DEXDc_RapA"/>
    <property type="match status" value="1"/>
</dbReference>
<feature type="domain" description="Helicase ATP-binding" evidence="5">
    <location>
        <begin position="127"/>
        <end position="296"/>
    </location>
</feature>
<evidence type="ECO:0000256" key="3">
    <source>
        <dbReference type="ARBA" id="ARBA00022806"/>
    </source>
</evidence>
<evidence type="ECO:0000256" key="2">
    <source>
        <dbReference type="ARBA" id="ARBA00022801"/>
    </source>
</evidence>
<keyword evidence="8" id="KW-1185">Reference proteome</keyword>
<dbReference type="SUPFAM" id="SSF52540">
    <property type="entry name" value="P-loop containing nucleoside triphosphate hydrolases"/>
    <property type="match status" value="2"/>
</dbReference>
<dbReference type="GO" id="GO:0004386">
    <property type="term" value="F:helicase activity"/>
    <property type="evidence" value="ECO:0007669"/>
    <property type="project" value="UniProtKB-KW"/>
</dbReference>
<dbReference type="GO" id="GO:0016787">
    <property type="term" value="F:hydrolase activity"/>
    <property type="evidence" value="ECO:0007669"/>
    <property type="project" value="UniProtKB-KW"/>
</dbReference>
<dbReference type="PROSITE" id="PS51192">
    <property type="entry name" value="HELICASE_ATP_BIND_1"/>
    <property type="match status" value="1"/>
</dbReference>
<dbReference type="GO" id="GO:0005524">
    <property type="term" value="F:ATP binding"/>
    <property type="evidence" value="ECO:0007669"/>
    <property type="project" value="UniProtKB-KW"/>
</dbReference>
<dbReference type="EMBL" id="CP018135">
    <property type="protein sequence ID" value="APF40836.1"/>
    <property type="molecule type" value="Genomic_DNA"/>
</dbReference>
<dbReference type="SMART" id="SM00490">
    <property type="entry name" value="HELICc"/>
    <property type="match status" value="1"/>
</dbReference>
<dbReference type="Proteomes" id="UP000183530">
    <property type="component" value="Chromosome"/>
</dbReference>
<evidence type="ECO:0000259" key="5">
    <source>
        <dbReference type="PROSITE" id="PS51192"/>
    </source>
</evidence>
<dbReference type="STRING" id="556325.BHE16_07205"/>
<evidence type="ECO:0000313" key="7">
    <source>
        <dbReference type="EMBL" id="APF40836.1"/>
    </source>
</evidence>
<evidence type="ECO:0000313" key="8">
    <source>
        <dbReference type="Proteomes" id="UP000183530"/>
    </source>
</evidence>
<dbReference type="InterPro" id="IPR000330">
    <property type="entry name" value="SNF2_N"/>
</dbReference>
<dbReference type="Gene3D" id="3.40.50.300">
    <property type="entry name" value="P-loop containing nucleotide triphosphate hydrolases"/>
    <property type="match status" value="1"/>
</dbReference>
<dbReference type="Gene3D" id="3.40.50.10810">
    <property type="entry name" value="Tandem AAA-ATPase domain"/>
    <property type="match status" value="1"/>
</dbReference>
<dbReference type="InterPro" id="IPR027417">
    <property type="entry name" value="P-loop_NTPase"/>
</dbReference>
<keyword evidence="1" id="KW-0547">Nucleotide-binding</keyword>
<accession>A0A1L2ZNV0</accession>
<evidence type="ECO:0000256" key="1">
    <source>
        <dbReference type="ARBA" id="ARBA00022741"/>
    </source>
</evidence>
<dbReference type="InterPro" id="IPR014001">
    <property type="entry name" value="Helicase_ATP-bd"/>
</dbReference>
<reference evidence="7 8" key="1">
    <citation type="submission" date="2016-11" db="EMBL/GenBank/DDBJ databases">
        <title>Genome sequencing of Zhihengliuella aestuarii B18 antagonistic to Plasmodiophora brassicae.</title>
        <authorList>
            <person name="Luo Y."/>
        </authorList>
    </citation>
    <scope>NUCLEOTIDE SEQUENCE [LARGE SCALE GENOMIC DNA]</scope>
    <source>
        <strain evidence="7 8">B18</strain>
    </source>
</reference>
<dbReference type="InterPro" id="IPR057342">
    <property type="entry name" value="DEXDc_RapA"/>
</dbReference>
<dbReference type="RefSeq" id="WP_071894313.1">
    <property type="nucleotide sequence ID" value="NZ_CP018135.1"/>
</dbReference>
<proteinExistence type="predicted"/>
<gene>
    <name evidence="7" type="ORF">BHE16_07205</name>
</gene>